<organism evidence="3 4">
    <name type="scientific">Ancylostoma caninum</name>
    <name type="common">Dog hookworm</name>
    <dbReference type="NCBI Taxonomy" id="29170"/>
    <lineage>
        <taxon>Eukaryota</taxon>
        <taxon>Metazoa</taxon>
        <taxon>Ecdysozoa</taxon>
        <taxon>Nematoda</taxon>
        <taxon>Chromadorea</taxon>
        <taxon>Rhabditida</taxon>
        <taxon>Rhabditina</taxon>
        <taxon>Rhabditomorpha</taxon>
        <taxon>Strongyloidea</taxon>
        <taxon>Ancylostomatidae</taxon>
        <taxon>Ancylostomatinae</taxon>
        <taxon>Ancylostoma</taxon>
    </lineage>
</organism>
<evidence type="ECO:0000256" key="1">
    <source>
        <dbReference type="SAM" id="MobiDB-lite"/>
    </source>
</evidence>
<reference evidence="3 4" key="1">
    <citation type="submission" date="2014-10" db="EMBL/GenBank/DDBJ databases">
        <title>Draft genome of the hookworm Ancylostoma caninum.</title>
        <authorList>
            <person name="Mitreva M."/>
        </authorList>
    </citation>
    <scope>NUCLEOTIDE SEQUENCE [LARGE SCALE GENOMIC DNA]</scope>
    <source>
        <strain evidence="3 4">Baltimore</strain>
    </source>
</reference>
<comment type="caution">
    <text evidence="3">The sequence shown here is derived from an EMBL/GenBank/DDBJ whole genome shotgun (WGS) entry which is preliminary data.</text>
</comment>
<dbReference type="AlphaFoldDB" id="A0A368FJA2"/>
<gene>
    <name evidence="3" type="ORF">ANCCAN_22592</name>
</gene>
<accession>A0A368FJA2</accession>
<protein>
    <submittedName>
        <fullName evidence="3">Uncharacterized protein</fullName>
    </submittedName>
</protein>
<feature type="transmembrane region" description="Helical" evidence="2">
    <location>
        <begin position="12"/>
        <end position="36"/>
    </location>
</feature>
<evidence type="ECO:0000256" key="2">
    <source>
        <dbReference type="SAM" id="Phobius"/>
    </source>
</evidence>
<evidence type="ECO:0000313" key="3">
    <source>
        <dbReference type="EMBL" id="RCN31618.1"/>
    </source>
</evidence>
<keyword evidence="4" id="KW-1185">Reference proteome</keyword>
<sequence length="85" mass="9714">MVNLLGRAGPRVHAGLIIMRFLLLYLLLLYTCVAYANEQICEDCYHQYIPRIKRSVRIEQYSDKLPPVTSGNGPGTVQHVELKKK</sequence>
<dbReference type="EMBL" id="JOJR01001255">
    <property type="protein sequence ID" value="RCN31618.1"/>
    <property type="molecule type" value="Genomic_DNA"/>
</dbReference>
<proteinExistence type="predicted"/>
<dbReference type="Proteomes" id="UP000252519">
    <property type="component" value="Unassembled WGS sequence"/>
</dbReference>
<name>A0A368FJA2_ANCCA</name>
<keyword evidence="2" id="KW-1133">Transmembrane helix</keyword>
<feature type="region of interest" description="Disordered" evidence="1">
    <location>
        <begin position="64"/>
        <end position="85"/>
    </location>
</feature>
<keyword evidence="2" id="KW-0472">Membrane</keyword>
<evidence type="ECO:0000313" key="4">
    <source>
        <dbReference type="Proteomes" id="UP000252519"/>
    </source>
</evidence>
<keyword evidence="2" id="KW-0812">Transmembrane</keyword>